<dbReference type="GO" id="GO:0140664">
    <property type="term" value="F:ATP-dependent DNA damage sensor activity"/>
    <property type="evidence" value="ECO:0007669"/>
    <property type="project" value="InterPro"/>
</dbReference>
<dbReference type="PANTHER" id="PTHR10073:SF52">
    <property type="entry name" value="MISMATCH REPAIR ENDONUCLEASE PMS2"/>
    <property type="match status" value="1"/>
</dbReference>
<dbReference type="InterPro" id="IPR036890">
    <property type="entry name" value="HATPase_C_sf"/>
</dbReference>
<dbReference type="GO" id="GO:0004519">
    <property type="term" value="F:endonuclease activity"/>
    <property type="evidence" value="ECO:0007669"/>
    <property type="project" value="UniProtKB-KW"/>
</dbReference>
<evidence type="ECO:0000313" key="3">
    <source>
        <dbReference type="EMBL" id="EMS63959.1"/>
    </source>
</evidence>
<name>M8ASG9_TRIUA</name>
<dbReference type="STRING" id="4572.M8ASG9"/>
<dbReference type="SUPFAM" id="SSF55874">
    <property type="entry name" value="ATPase domain of HSP90 chaperone/DNA topoisomerase II/histidine kinase"/>
    <property type="match status" value="1"/>
</dbReference>
<keyword evidence="3" id="KW-0378">Hydrolase</keyword>
<feature type="region of interest" description="Disordered" evidence="2">
    <location>
        <begin position="1"/>
        <end position="26"/>
    </location>
</feature>
<dbReference type="Pfam" id="PF13589">
    <property type="entry name" value="HATPase_c_3"/>
    <property type="match status" value="1"/>
</dbReference>
<reference evidence="3" key="1">
    <citation type="journal article" date="2013" name="Nature">
        <title>Draft genome of the wheat A-genome progenitor Triticum urartu.</title>
        <authorList>
            <person name="Ling H.Q."/>
            <person name="Zhao S."/>
            <person name="Liu D."/>
            <person name="Wang J."/>
            <person name="Sun H."/>
            <person name="Zhang C."/>
            <person name="Fan H."/>
            <person name="Li D."/>
            <person name="Dong L."/>
            <person name="Tao Y."/>
            <person name="Gao C."/>
            <person name="Wu H."/>
            <person name="Li Y."/>
            <person name="Cui Y."/>
            <person name="Guo X."/>
            <person name="Zheng S."/>
            <person name="Wang B."/>
            <person name="Yu K."/>
            <person name="Liang Q."/>
            <person name="Yang W."/>
            <person name="Lou X."/>
            <person name="Chen J."/>
            <person name="Feng M."/>
            <person name="Jian J."/>
            <person name="Zhang X."/>
            <person name="Luo G."/>
            <person name="Jiang Y."/>
            <person name="Liu J."/>
            <person name="Wang Z."/>
            <person name="Sha Y."/>
            <person name="Zhang B."/>
            <person name="Wu H."/>
            <person name="Tang D."/>
            <person name="Shen Q."/>
            <person name="Xue P."/>
            <person name="Zou S."/>
            <person name="Wang X."/>
            <person name="Liu X."/>
            <person name="Wang F."/>
            <person name="Yang Y."/>
            <person name="An X."/>
            <person name="Dong Z."/>
            <person name="Zhang K."/>
            <person name="Zhang X."/>
            <person name="Luo M.C."/>
            <person name="Dvorak J."/>
            <person name="Tong Y."/>
            <person name="Wang J."/>
            <person name="Yang H."/>
            <person name="Li Z."/>
            <person name="Wang D."/>
            <person name="Zhang A."/>
            <person name="Wang J."/>
        </authorList>
    </citation>
    <scope>NUCLEOTIDE SEQUENCE</scope>
</reference>
<evidence type="ECO:0000256" key="1">
    <source>
        <dbReference type="ARBA" id="ARBA00006082"/>
    </source>
</evidence>
<dbReference type="GO" id="GO:0016887">
    <property type="term" value="F:ATP hydrolysis activity"/>
    <property type="evidence" value="ECO:0007669"/>
    <property type="project" value="InterPro"/>
</dbReference>
<dbReference type="InterPro" id="IPR038973">
    <property type="entry name" value="MutL/Mlh/Pms-like"/>
</dbReference>
<comment type="similarity">
    <text evidence="1">Belongs to the DNA mismatch repair MutL/HexB family.</text>
</comment>
<organism evidence="3">
    <name type="scientific">Triticum urartu</name>
    <name type="common">Red wild einkorn</name>
    <name type="synonym">Crithodium urartu</name>
    <dbReference type="NCBI Taxonomy" id="4572"/>
    <lineage>
        <taxon>Eukaryota</taxon>
        <taxon>Viridiplantae</taxon>
        <taxon>Streptophyta</taxon>
        <taxon>Embryophyta</taxon>
        <taxon>Tracheophyta</taxon>
        <taxon>Spermatophyta</taxon>
        <taxon>Magnoliopsida</taxon>
        <taxon>Liliopsida</taxon>
        <taxon>Poales</taxon>
        <taxon>Poaceae</taxon>
        <taxon>BOP clade</taxon>
        <taxon>Pooideae</taxon>
        <taxon>Triticodae</taxon>
        <taxon>Triticeae</taxon>
        <taxon>Triticinae</taxon>
        <taxon>Triticum</taxon>
    </lineage>
</organism>
<dbReference type="Gene3D" id="3.30.565.10">
    <property type="entry name" value="Histidine kinase-like ATPase, C-terminal domain"/>
    <property type="match status" value="1"/>
</dbReference>
<accession>M8ASG9</accession>
<dbReference type="EMBL" id="KD062574">
    <property type="protein sequence ID" value="EMS63959.1"/>
    <property type="molecule type" value="Genomic_DNA"/>
</dbReference>
<keyword evidence="3" id="KW-0255">Endonuclease</keyword>
<dbReference type="eggNOG" id="KOG1978">
    <property type="taxonomic scope" value="Eukaryota"/>
</dbReference>
<dbReference type="PANTHER" id="PTHR10073">
    <property type="entry name" value="DNA MISMATCH REPAIR PROTEIN MLH, PMS, MUTL"/>
    <property type="match status" value="1"/>
</dbReference>
<protein>
    <submittedName>
        <fullName evidence="3">Mismatch repair endonuclease pms1</fullName>
    </submittedName>
</protein>
<dbReference type="AlphaFoldDB" id="M8ASG9"/>
<sequence length="126" mass="13231">MASSLVLAPARETDQKVETPGRKEMSYYGQQQAPVGAPPQQVGMGGASPAIKPIGKTVVHRICSGQVIFDLSSAVKELVENSLDAGATTVEVGLKAYGEEWFKVADNGSGISPGNFQARTNATPHF</sequence>
<evidence type="ECO:0000256" key="2">
    <source>
        <dbReference type="SAM" id="MobiDB-lite"/>
    </source>
</evidence>
<gene>
    <name evidence="3" type="ORF">TRIUR3_24575</name>
</gene>
<keyword evidence="3" id="KW-0540">Nuclease</keyword>
<dbReference type="GO" id="GO:0006298">
    <property type="term" value="P:mismatch repair"/>
    <property type="evidence" value="ECO:0007669"/>
    <property type="project" value="InterPro"/>
</dbReference>
<feature type="compositionally biased region" description="Basic and acidic residues" evidence="2">
    <location>
        <begin position="11"/>
        <end position="25"/>
    </location>
</feature>
<proteinExistence type="inferred from homology"/>
<dbReference type="GO" id="GO:0032389">
    <property type="term" value="C:MutLalpha complex"/>
    <property type="evidence" value="ECO:0007669"/>
    <property type="project" value="TreeGrafter"/>
</dbReference>